<keyword evidence="5" id="KW-0804">Transcription</keyword>
<dbReference type="GO" id="GO:0003677">
    <property type="term" value="F:DNA binding"/>
    <property type="evidence" value="ECO:0007669"/>
    <property type="project" value="UniProtKB-KW"/>
</dbReference>
<feature type="domain" description="HTH lysR-type" evidence="6">
    <location>
        <begin position="1"/>
        <end position="58"/>
    </location>
</feature>
<dbReference type="SUPFAM" id="SSF53850">
    <property type="entry name" value="Periplasmic binding protein-like II"/>
    <property type="match status" value="1"/>
</dbReference>
<proteinExistence type="inferred from homology"/>
<dbReference type="PRINTS" id="PR00039">
    <property type="entry name" value="HTHLYSR"/>
</dbReference>
<dbReference type="KEGG" id="adin:H7849_00610"/>
<dbReference type="PANTHER" id="PTHR30346:SF26">
    <property type="entry name" value="HYDROGEN PEROXIDE-INDUCIBLE GENES ACTIVATOR"/>
    <property type="match status" value="1"/>
</dbReference>
<dbReference type="FunFam" id="1.10.10.10:FF:000001">
    <property type="entry name" value="LysR family transcriptional regulator"/>
    <property type="match status" value="1"/>
</dbReference>
<evidence type="ECO:0000256" key="1">
    <source>
        <dbReference type="ARBA" id="ARBA00009437"/>
    </source>
</evidence>
<dbReference type="AlphaFoldDB" id="A0A7G8BJ46"/>
<dbReference type="InterPro" id="IPR036390">
    <property type="entry name" value="WH_DNA-bd_sf"/>
</dbReference>
<reference evidence="7 8" key="1">
    <citation type="submission" date="2020-08" db="EMBL/GenBank/DDBJ databases">
        <title>Edaphobacter telluris sp. nov. and Acidobacterium dinghuensis sp. nov., two acidobacteria isolated from forest soil.</title>
        <authorList>
            <person name="Fu J."/>
            <person name="Qiu L."/>
        </authorList>
    </citation>
    <scope>NUCLEOTIDE SEQUENCE [LARGE SCALE GENOMIC DNA]</scope>
    <source>
        <strain evidence="7">4Y35</strain>
    </source>
</reference>
<sequence>MEFHQLRYVCAIAETGSFSRAAERCQVAQPSLSQQVLKLEEDLGAKLFDRLGRSVRLTEAGRAFLPHARSILSQMETARSSVADKCADVRGSVAVGVIPTIAPYLMPRCTTAFTKKYPDAKLRIVEETTPILVESLRDLSIDLAILALPLRHKDLELFPLSTEPLFAVLPKDHPRASVKSLALKDLRGESFVMLRDGHCFRDLSIAACVHARVTPRIAFESDQFSSLFGMVAAGVGISLVPEMAIDRNAGCRFVHLSDARATRTIVAAILRGRSFNRVQQAFLSGIKN</sequence>
<organism evidence="7 8">
    <name type="scientific">Alloacidobacterium dinghuense</name>
    <dbReference type="NCBI Taxonomy" id="2763107"/>
    <lineage>
        <taxon>Bacteria</taxon>
        <taxon>Pseudomonadati</taxon>
        <taxon>Acidobacteriota</taxon>
        <taxon>Terriglobia</taxon>
        <taxon>Terriglobales</taxon>
        <taxon>Acidobacteriaceae</taxon>
        <taxon>Alloacidobacterium</taxon>
    </lineage>
</organism>
<gene>
    <name evidence="7" type="ORF">H7849_00610</name>
</gene>
<evidence type="ECO:0000256" key="3">
    <source>
        <dbReference type="ARBA" id="ARBA00023125"/>
    </source>
</evidence>
<evidence type="ECO:0000313" key="8">
    <source>
        <dbReference type="Proteomes" id="UP000515312"/>
    </source>
</evidence>
<evidence type="ECO:0000313" key="7">
    <source>
        <dbReference type="EMBL" id="QNI32566.1"/>
    </source>
</evidence>
<evidence type="ECO:0000259" key="6">
    <source>
        <dbReference type="PROSITE" id="PS50931"/>
    </source>
</evidence>
<dbReference type="Pfam" id="PF00126">
    <property type="entry name" value="HTH_1"/>
    <property type="match status" value="1"/>
</dbReference>
<dbReference type="GO" id="GO:0032993">
    <property type="term" value="C:protein-DNA complex"/>
    <property type="evidence" value="ECO:0007669"/>
    <property type="project" value="TreeGrafter"/>
</dbReference>
<dbReference type="CDD" id="cd05466">
    <property type="entry name" value="PBP2_LTTR_substrate"/>
    <property type="match status" value="1"/>
</dbReference>
<keyword evidence="2" id="KW-0805">Transcription regulation</keyword>
<dbReference type="Proteomes" id="UP000515312">
    <property type="component" value="Chromosome"/>
</dbReference>
<comment type="similarity">
    <text evidence="1">Belongs to the LysR transcriptional regulatory family.</text>
</comment>
<keyword evidence="8" id="KW-1185">Reference proteome</keyword>
<dbReference type="InterPro" id="IPR005119">
    <property type="entry name" value="LysR_subst-bd"/>
</dbReference>
<keyword evidence="4" id="KW-0010">Activator</keyword>
<protein>
    <submittedName>
        <fullName evidence="7">LysR family transcriptional regulator</fullName>
    </submittedName>
</protein>
<accession>A0A7G8BJ46</accession>
<dbReference type="SUPFAM" id="SSF46785">
    <property type="entry name" value="Winged helix' DNA-binding domain"/>
    <property type="match status" value="1"/>
</dbReference>
<dbReference type="RefSeq" id="WP_186743520.1">
    <property type="nucleotide sequence ID" value="NZ_CP060394.1"/>
</dbReference>
<dbReference type="GO" id="GO:0003700">
    <property type="term" value="F:DNA-binding transcription factor activity"/>
    <property type="evidence" value="ECO:0007669"/>
    <property type="project" value="InterPro"/>
</dbReference>
<dbReference type="PANTHER" id="PTHR30346">
    <property type="entry name" value="TRANSCRIPTIONAL DUAL REGULATOR HCAR-RELATED"/>
    <property type="match status" value="1"/>
</dbReference>
<dbReference type="Gene3D" id="1.10.10.10">
    <property type="entry name" value="Winged helix-like DNA-binding domain superfamily/Winged helix DNA-binding domain"/>
    <property type="match status" value="1"/>
</dbReference>
<dbReference type="Gene3D" id="3.40.190.290">
    <property type="match status" value="1"/>
</dbReference>
<evidence type="ECO:0000256" key="5">
    <source>
        <dbReference type="ARBA" id="ARBA00023163"/>
    </source>
</evidence>
<keyword evidence="3" id="KW-0238">DNA-binding</keyword>
<dbReference type="Pfam" id="PF03466">
    <property type="entry name" value="LysR_substrate"/>
    <property type="match status" value="1"/>
</dbReference>
<dbReference type="InterPro" id="IPR000847">
    <property type="entry name" value="LysR_HTH_N"/>
</dbReference>
<evidence type="ECO:0000256" key="2">
    <source>
        <dbReference type="ARBA" id="ARBA00023015"/>
    </source>
</evidence>
<name>A0A7G8BJ46_9BACT</name>
<evidence type="ECO:0000256" key="4">
    <source>
        <dbReference type="ARBA" id="ARBA00023159"/>
    </source>
</evidence>
<dbReference type="EMBL" id="CP060394">
    <property type="protein sequence ID" value="QNI32566.1"/>
    <property type="molecule type" value="Genomic_DNA"/>
</dbReference>
<dbReference type="PROSITE" id="PS50931">
    <property type="entry name" value="HTH_LYSR"/>
    <property type="match status" value="1"/>
</dbReference>
<dbReference type="InterPro" id="IPR036388">
    <property type="entry name" value="WH-like_DNA-bd_sf"/>
</dbReference>